<organism evidence="2 3">
    <name type="scientific">Datura stramonium</name>
    <name type="common">Jimsonweed</name>
    <name type="synonym">Common thornapple</name>
    <dbReference type="NCBI Taxonomy" id="4076"/>
    <lineage>
        <taxon>Eukaryota</taxon>
        <taxon>Viridiplantae</taxon>
        <taxon>Streptophyta</taxon>
        <taxon>Embryophyta</taxon>
        <taxon>Tracheophyta</taxon>
        <taxon>Spermatophyta</taxon>
        <taxon>Magnoliopsida</taxon>
        <taxon>eudicotyledons</taxon>
        <taxon>Gunneridae</taxon>
        <taxon>Pentapetalae</taxon>
        <taxon>asterids</taxon>
        <taxon>lamiids</taxon>
        <taxon>Solanales</taxon>
        <taxon>Solanaceae</taxon>
        <taxon>Solanoideae</taxon>
        <taxon>Datureae</taxon>
        <taxon>Datura</taxon>
    </lineage>
</organism>
<feature type="compositionally biased region" description="Acidic residues" evidence="1">
    <location>
        <begin position="76"/>
        <end position="92"/>
    </location>
</feature>
<gene>
    <name evidence="2" type="ORF">HAX54_046390</name>
</gene>
<sequence length="99" mass="11005">MIQRSVTTDLSFIGWVIGLPILSTSCRSQKQYDQTYRCIVRVVVSTYGPFSMLVGSQGGEEVESDREDAPTYTTEEGNDDDVESRDDDNEAEESGKKGK</sequence>
<protein>
    <submittedName>
        <fullName evidence="2">Uncharacterized protein</fullName>
    </submittedName>
</protein>
<feature type="region of interest" description="Disordered" evidence="1">
    <location>
        <begin position="54"/>
        <end position="99"/>
    </location>
</feature>
<dbReference type="Proteomes" id="UP000823775">
    <property type="component" value="Unassembled WGS sequence"/>
</dbReference>
<proteinExistence type="predicted"/>
<reference evidence="2 3" key="1">
    <citation type="journal article" date="2021" name="BMC Genomics">
        <title>Datura genome reveals duplications of psychoactive alkaloid biosynthetic genes and high mutation rate following tissue culture.</title>
        <authorList>
            <person name="Rajewski A."/>
            <person name="Carter-House D."/>
            <person name="Stajich J."/>
            <person name="Litt A."/>
        </authorList>
    </citation>
    <scope>NUCLEOTIDE SEQUENCE [LARGE SCALE GENOMIC DNA]</scope>
    <source>
        <strain evidence="2">AR-01</strain>
    </source>
</reference>
<name>A0ABS8WKL3_DATST</name>
<dbReference type="EMBL" id="JACEIK010007319">
    <property type="protein sequence ID" value="MCE3050060.1"/>
    <property type="molecule type" value="Genomic_DNA"/>
</dbReference>
<accession>A0ABS8WKL3</accession>
<dbReference type="PROSITE" id="PS51257">
    <property type="entry name" value="PROKAR_LIPOPROTEIN"/>
    <property type="match status" value="1"/>
</dbReference>
<evidence type="ECO:0000256" key="1">
    <source>
        <dbReference type="SAM" id="MobiDB-lite"/>
    </source>
</evidence>
<evidence type="ECO:0000313" key="3">
    <source>
        <dbReference type="Proteomes" id="UP000823775"/>
    </source>
</evidence>
<comment type="caution">
    <text evidence="2">The sequence shown here is derived from an EMBL/GenBank/DDBJ whole genome shotgun (WGS) entry which is preliminary data.</text>
</comment>
<evidence type="ECO:0000313" key="2">
    <source>
        <dbReference type="EMBL" id="MCE3050060.1"/>
    </source>
</evidence>
<keyword evidence="3" id="KW-1185">Reference proteome</keyword>